<feature type="compositionally biased region" description="Basic and acidic residues" evidence="3">
    <location>
        <begin position="1493"/>
        <end position="1503"/>
    </location>
</feature>
<dbReference type="PANTHER" id="PTHR13399">
    <property type="entry name" value="TRANSLOCON-ASSOCIATED PROTEIN TRAP , GAMMA SUBUNIT"/>
    <property type="match status" value="1"/>
</dbReference>
<feature type="region of interest" description="Disordered" evidence="3">
    <location>
        <begin position="803"/>
        <end position="839"/>
    </location>
</feature>
<dbReference type="SUPFAM" id="SSF50978">
    <property type="entry name" value="WD40 repeat-like"/>
    <property type="match status" value="1"/>
</dbReference>
<accession>A0A6H5J0Y7</accession>
<comment type="subcellular location">
    <subcellularLocation>
        <location evidence="1">Cytoplasm</location>
        <location evidence="1">Cytoskeleton</location>
        <location evidence="1">Microtubule organizing center</location>
        <location evidence="1">Centrosome</location>
    </subcellularLocation>
</comment>
<keyword evidence="6" id="KW-1185">Reference proteome</keyword>
<reference evidence="5 6" key="1">
    <citation type="submission" date="2020-02" db="EMBL/GenBank/DDBJ databases">
        <authorList>
            <person name="Ferguson B K."/>
        </authorList>
    </citation>
    <scope>NUCLEOTIDE SEQUENCE [LARGE SCALE GENOMIC DNA]</scope>
</reference>
<feature type="compositionally biased region" description="Basic and acidic residues" evidence="3">
    <location>
        <begin position="1044"/>
        <end position="1055"/>
    </location>
</feature>
<dbReference type="Pfam" id="PF00566">
    <property type="entry name" value="RabGAP-TBC"/>
    <property type="match status" value="1"/>
</dbReference>
<feature type="region of interest" description="Disordered" evidence="3">
    <location>
        <begin position="378"/>
        <end position="401"/>
    </location>
</feature>
<dbReference type="InterPro" id="IPR035969">
    <property type="entry name" value="Rab-GAP_TBC_sf"/>
</dbReference>
<dbReference type="Gene3D" id="1.10.8.270">
    <property type="entry name" value="putative rabgap domain of human tbc1 domain family member 14 like domains"/>
    <property type="match status" value="1"/>
</dbReference>
<evidence type="ECO:0000313" key="5">
    <source>
        <dbReference type="EMBL" id="CAB0041761.1"/>
    </source>
</evidence>
<dbReference type="FunFam" id="1.10.8.270:FF:000009">
    <property type="entry name" value="TBC1 domain family member 30"/>
    <property type="match status" value="1"/>
</dbReference>
<dbReference type="Gene3D" id="1.10.472.80">
    <property type="entry name" value="Ypt/Rab-GAP domain of gyp1p, domain 3"/>
    <property type="match status" value="1"/>
</dbReference>
<dbReference type="InterPro" id="IPR000195">
    <property type="entry name" value="Rab-GAP-TBC_dom"/>
</dbReference>
<dbReference type="Proteomes" id="UP000479190">
    <property type="component" value="Unassembled WGS sequence"/>
</dbReference>
<evidence type="ECO:0000256" key="2">
    <source>
        <dbReference type="SAM" id="Coils"/>
    </source>
</evidence>
<feature type="region of interest" description="Disordered" evidence="3">
    <location>
        <begin position="1484"/>
        <end position="1538"/>
    </location>
</feature>
<dbReference type="Pfam" id="PF25298">
    <property type="entry name" value="Baculo_FP_2nd"/>
    <property type="match status" value="1"/>
</dbReference>
<dbReference type="InterPro" id="IPR036322">
    <property type="entry name" value="WD40_repeat_dom_sf"/>
</dbReference>
<proteinExistence type="predicted"/>
<dbReference type="PROSITE" id="PS50086">
    <property type="entry name" value="TBC_RABGAP"/>
    <property type="match status" value="1"/>
</dbReference>
<keyword evidence="2" id="KW-0175">Coiled coil</keyword>
<evidence type="ECO:0000259" key="4">
    <source>
        <dbReference type="PROSITE" id="PS50086"/>
    </source>
</evidence>
<feature type="region of interest" description="Disordered" evidence="3">
    <location>
        <begin position="997"/>
        <end position="1055"/>
    </location>
</feature>
<dbReference type="SMART" id="SM00164">
    <property type="entry name" value="TBC"/>
    <property type="match status" value="1"/>
</dbReference>
<feature type="coiled-coil region" evidence="2">
    <location>
        <begin position="1539"/>
        <end position="1566"/>
    </location>
</feature>
<evidence type="ECO:0000313" key="6">
    <source>
        <dbReference type="Proteomes" id="UP000479190"/>
    </source>
</evidence>
<dbReference type="SUPFAM" id="SSF47923">
    <property type="entry name" value="Ypt/Rab-GAP domain of gyp1p"/>
    <property type="match status" value="2"/>
</dbReference>
<dbReference type="InterPro" id="IPR015943">
    <property type="entry name" value="WD40/YVTN_repeat-like_dom_sf"/>
</dbReference>
<feature type="compositionally biased region" description="Low complexity" evidence="3">
    <location>
        <begin position="935"/>
        <end position="950"/>
    </location>
</feature>
<dbReference type="Pfam" id="PF15733">
    <property type="entry name" value="DUF4682"/>
    <property type="match status" value="1"/>
</dbReference>
<protein>
    <recommendedName>
        <fullName evidence="4">Rab-GAP TBC domain-containing protein</fullName>
    </recommendedName>
</protein>
<name>A0A6H5J0Y7_9HYME</name>
<dbReference type="InterPro" id="IPR032738">
    <property type="entry name" value="Tbc1d30_C"/>
</dbReference>
<sequence>AVSSQQSASSTVMHVILPASCTLCNLHHLAVEARELKKKEGVHEVLLPAYEKRATRKKRYDRYLFCSGGCDGKVNLYSALRMELLMCYQITPITHVKNVNAVRFTSDGSRLHGSVIRDICFLPASWPWQNSILTGGSDGTLKISSPDGRALYAFETGHSVNSVCITPEPYCRTAEDGFYSNNCFYICYYFLTAWNWTKQFFCLQGLIMSGGDVVSAYVPETGIQEVLKEHKDSPVWKLRYTSNGSTLYTVCDGGVLRRYRRYPDRHEYLGEVYHHKDLSTTIAEMAYQKARSIIISQQLIDGYLRLISQRHGSLQSIRKRTLRALQKRPTFTTLATRTQKHAGIARSARHDARTDSLHRQYASARAATSRLHAGQARKALRNSYVPSARTDQQRTERDARRLHGRSINCIAPPASYSLQLSHNKCKVICEKSTIKDWTMSGLFNSLKNLATGATNAPAIAASAFATAIATPQYNNNDDEEDEEMKMKFSLTPQPGENGFTQWLDAMKMVAKLQGGIPAEFRRKLWCILAERHLEQRGVNWNQAEKICFNEWSNPDDEELGVQIVKDLHRTGCSLFCGAEGRDNQAVLRRVLLGFARWNKSVGYCQGLNVLAALILQVVDRDEAEAVKVMIHLIEGVLPEGYFADSLRGLSIDMAVFRDLLRMRLPRLSKHLESLQSDPKDPKAGKHFEPPLTNVFTMQWFLTLFCHCLPQDAVLRVWDLIFLEGDDVLLRTALAIWEGLSERIMTVHSADEFYSIMGVLAREMLEFTDTNHLVKTIVGMGRLNGVTSLREKHRYNITPWARRLSDDEESETDDERLGSADGSRSKKSATSATTQALAPTSERERLALDISTLKQQYAKLRERQRQAHIILSAACARQTMVTTAATTTGQAMNHLLVGKNALMSAKNRQLGPNSGSLIARAKAVAMQGSPRIQARKQQQQQLKPQQQQQQPVTIYWKDTKKRKNEREDSKPVAAAATAVAVAEASSAVITNNELVPFEAASSSRRSDSDSDSTSTELCDEPDRLSEFDSSEEPTSTSECGVQLPHDVERSSPAELRVRATSTSRLEEEIQDIDMLSPVFRIQGEHRNDLFERSRGKSLDGKLETLEITGVSYDRSNSSLEKRFPEMLLSPSMEDFANSSKKRSSDVLEDVRHLETKISEDGEIDPNMLTRKTSVIWEDLKCLEARRQDTFSDSASTFSKEKIDVPGICISTVGRKTYIVEPKINIDESSDSILKSVTYKNGSDRNESDDDGKESKLGVWTKVKPRKRDNNGRRSSSDRALKIIQENSAILQKILTCQAKRRLPDLEEITKEITISPINEEISKIFSPILEKIGLNEHEINEELAKINFKDLDRTTATTTASEFEAKINEELSKLSIIDTTLSQLDTIFSVNQFFRPALKKLLFCLSRTVFRCHFILFHLESKRKPCDEFEYEFLNQTSQKLKKPALARKCHCGGHCHPTCVVKVVAQNPEACCATLFVSLPKPDKAGTSRAAKRSAEQDGRRGLNDPAMLTSDTSVGATEDVDSEGGTPSDTEDAEDTECEALREISDALKEENAALRGQVNDLTTAVNGLTRNQRHPQPWTEVKFINIDSSNDSTAVELAEKILSHYALSGFSSDIITTRKVTQDLSGTNAQRPGNPTTGGKKDSVIVKFKSAALRDRVLKVVREKGTTPYSEIFGGADGSPIRAYELVNPAVFALKKKVSALAKEKGYRFVWVREGALRVRKDERSPVIHITTETDLKQIA</sequence>
<organism evidence="5 6">
    <name type="scientific">Trichogramma brassicae</name>
    <dbReference type="NCBI Taxonomy" id="86971"/>
    <lineage>
        <taxon>Eukaryota</taxon>
        <taxon>Metazoa</taxon>
        <taxon>Ecdysozoa</taxon>
        <taxon>Arthropoda</taxon>
        <taxon>Hexapoda</taxon>
        <taxon>Insecta</taxon>
        <taxon>Pterygota</taxon>
        <taxon>Neoptera</taxon>
        <taxon>Endopterygota</taxon>
        <taxon>Hymenoptera</taxon>
        <taxon>Apocrita</taxon>
        <taxon>Proctotrupomorpha</taxon>
        <taxon>Chalcidoidea</taxon>
        <taxon>Trichogrammatidae</taxon>
        <taxon>Trichogramma</taxon>
    </lineage>
</organism>
<dbReference type="PANTHER" id="PTHR13399:SF2">
    <property type="entry name" value="TRANSLOCON-ASSOCIATED PROTEIN SUBUNIT GAMMA"/>
    <property type="match status" value="1"/>
</dbReference>
<feature type="region of interest" description="Disordered" evidence="3">
    <location>
        <begin position="1237"/>
        <end position="1256"/>
    </location>
</feature>
<dbReference type="GO" id="GO:0005783">
    <property type="term" value="C:endoplasmic reticulum"/>
    <property type="evidence" value="ECO:0007669"/>
    <property type="project" value="TreeGrafter"/>
</dbReference>
<evidence type="ECO:0000256" key="3">
    <source>
        <dbReference type="SAM" id="MobiDB-lite"/>
    </source>
</evidence>
<dbReference type="OrthoDB" id="289721at2759"/>
<dbReference type="Gene3D" id="2.130.10.10">
    <property type="entry name" value="YVTN repeat-like/Quinoprotein amine dehydrogenase"/>
    <property type="match status" value="1"/>
</dbReference>
<feature type="non-terminal residue" evidence="5">
    <location>
        <position position="1"/>
    </location>
</feature>
<gene>
    <name evidence="5" type="ORF">TBRA_LOCUS13417</name>
</gene>
<feature type="compositionally biased region" description="Low complexity" evidence="3">
    <location>
        <begin position="827"/>
        <end position="839"/>
    </location>
</feature>
<feature type="compositionally biased region" description="Basic and acidic residues" evidence="3">
    <location>
        <begin position="391"/>
        <end position="401"/>
    </location>
</feature>
<dbReference type="InterPro" id="IPR057251">
    <property type="entry name" value="FP_C"/>
</dbReference>
<feature type="domain" description="Rab-GAP TBC" evidence="4">
    <location>
        <begin position="515"/>
        <end position="724"/>
    </location>
</feature>
<feature type="region of interest" description="Disordered" evidence="3">
    <location>
        <begin position="927"/>
        <end position="951"/>
    </location>
</feature>
<dbReference type="EMBL" id="CADCXV010001128">
    <property type="protein sequence ID" value="CAB0041761.1"/>
    <property type="molecule type" value="Genomic_DNA"/>
</dbReference>
<evidence type="ECO:0000256" key="1">
    <source>
        <dbReference type="ARBA" id="ARBA00004300"/>
    </source>
</evidence>
<dbReference type="GO" id="GO:0005813">
    <property type="term" value="C:centrosome"/>
    <property type="evidence" value="ECO:0007669"/>
    <property type="project" value="UniProtKB-SubCell"/>
</dbReference>